<dbReference type="GO" id="GO:0016020">
    <property type="term" value="C:membrane"/>
    <property type="evidence" value="ECO:0007669"/>
    <property type="project" value="UniProtKB-UniRule"/>
</dbReference>
<dbReference type="SUPFAM" id="SSF57997">
    <property type="entry name" value="Tropomyosin"/>
    <property type="match status" value="1"/>
</dbReference>
<sequence>MAGRRRRQNNGLDAWPGYVDALSTLLMVTIFVLLVFVLAQGLLSVTLTSKDRALERLNQQIAQLTDMLSLEKGRAADLQNNVAGLAHDLGDVTTARDALAKQLATAQAQLSQDSAQVTALTAQRDKLAAQLSDSTEQSQSASSRLNDMQGQLTQQTSATADAQTQLATLRAALADTQQKLQADQAQLAQASAAAAAAKSTSDSSTTRVTQLQSQLAAMETRAKTAEASLATDATQLAQDKAQIAQQAGQVSAGDTALTQQKQQTDAANAQLALLTQQMTALRAQLDAISAALQLQESQGRDKDAQIADLGRKLNLALAAKVQELQRYRSDFFGELRQVLQNQPNIKIVGDRFVFQSDVLFPSNSADLTSDGQVQIDKIGQAIKSIAKEIPANITWVLRVDGHADSIPITGGPFKDNWQLSSARAIAVVQLLILDGVPANHLVAAAFGDTQPIDPGNSPTALARNRRIEFRLTDR</sequence>
<comment type="caution">
    <text evidence="6">The sequence shown here is derived from an EMBL/GenBank/DDBJ whole genome shotgun (WGS) entry which is preliminary data.</text>
</comment>
<keyword evidence="4" id="KW-0812">Transmembrane</keyword>
<feature type="domain" description="OmpA-like" evidence="5">
    <location>
        <begin position="348"/>
        <end position="474"/>
    </location>
</feature>
<dbReference type="EMBL" id="JAESVB010000001">
    <property type="protein sequence ID" value="MCB8873937.1"/>
    <property type="molecule type" value="Genomic_DNA"/>
</dbReference>
<feature type="coiled-coil region" evidence="2">
    <location>
        <begin position="47"/>
        <end position="81"/>
    </location>
</feature>
<dbReference type="Pfam" id="PF00691">
    <property type="entry name" value="OmpA"/>
    <property type="match status" value="1"/>
</dbReference>
<keyword evidence="1 4" id="KW-0472">Membrane</keyword>
<accession>A0A963YNG9</accession>
<dbReference type="AlphaFoldDB" id="A0A963YNG9"/>
<evidence type="ECO:0000259" key="5">
    <source>
        <dbReference type="PROSITE" id="PS51123"/>
    </source>
</evidence>
<dbReference type="InterPro" id="IPR006665">
    <property type="entry name" value="OmpA-like"/>
</dbReference>
<dbReference type="SUPFAM" id="SSF103088">
    <property type="entry name" value="OmpA-like"/>
    <property type="match status" value="1"/>
</dbReference>
<protein>
    <submittedName>
        <fullName evidence="6">Peptidoglycan -binding protein</fullName>
    </submittedName>
</protein>
<dbReference type="CDD" id="cd07185">
    <property type="entry name" value="OmpA_C-like"/>
    <property type="match status" value="1"/>
</dbReference>
<dbReference type="RefSeq" id="WP_227319599.1">
    <property type="nucleotide sequence ID" value="NZ_JAESVB010000001.1"/>
</dbReference>
<dbReference type="PANTHER" id="PTHR30329">
    <property type="entry name" value="STATOR ELEMENT OF FLAGELLAR MOTOR COMPLEX"/>
    <property type="match status" value="1"/>
</dbReference>
<dbReference type="Gene3D" id="1.10.287.1490">
    <property type="match status" value="1"/>
</dbReference>
<feature type="transmembrane region" description="Helical" evidence="4">
    <location>
        <begin position="21"/>
        <end position="43"/>
    </location>
</feature>
<gene>
    <name evidence="6" type="ORF">ASILVAE211_01990</name>
</gene>
<dbReference type="PANTHER" id="PTHR30329:SF21">
    <property type="entry name" value="LIPOPROTEIN YIAD-RELATED"/>
    <property type="match status" value="1"/>
</dbReference>
<evidence type="ECO:0000256" key="1">
    <source>
        <dbReference type="PROSITE-ProRule" id="PRU00473"/>
    </source>
</evidence>
<organism evidence="6 7">
    <name type="scientific">Acidisoma silvae</name>
    <dbReference type="NCBI Taxonomy" id="2802396"/>
    <lineage>
        <taxon>Bacteria</taxon>
        <taxon>Pseudomonadati</taxon>
        <taxon>Pseudomonadota</taxon>
        <taxon>Alphaproteobacteria</taxon>
        <taxon>Acetobacterales</taxon>
        <taxon>Acidocellaceae</taxon>
        <taxon>Acidisoma</taxon>
    </lineage>
</organism>
<keyword evidence="4" id="KW-1133">Transmembrane helix</keyword>
<feature type="coiled-coil region" evidence="2">
    <location>
        <begin position="159"/>
        <end position="228"/>
    </location>
</feature>
<proteinExistence type="predicted"/>
<reference evidence="6" key="2">
    <citation type="submission" date="2021-01" db="EMBL/GenBank/DDBJ databases">
        <authorList>
            <person name="Mieszkin S."/>
            <person name="Pouder E."/>
            <person name="Alain K."/>
        </authorList>
    </citation>
    <scope>NUCLEOTIDE SEQUENCE</scope>
    <source>
        <strain evidence="6">HW T2.11</strain>
    </source>
</reference>
<evidence type="ECO:0000256" key="2">
    <source>
        <dbReference type="SAM" id="Coils"/>
    </source>
</evidence>
<keyword evidence="2" id="KW-0175">Coiled coil</keyword>
<evidence type="ECO:0000313" key="6">
    <source>
        <dbReference type="EMBL" id="MCB8873937.1"/>
    </source>
</evidence>
<dbReference type="PROSITE" id="PS51123">
    <property type="entry name" value="OMPA_2"/>
    <property type="match status" value="1"/>
</dbReference>
<dbReference type="NCBIfam" id="NF006543">
    <property type="entry name" value="PRK09039.1-2"/>
    <property type="match status" value="1"/>
</dbReference>
<dbReference type="Proteomes" id="UP000708298">
    <property type="component" value="Unassembled WGS sequence"/>
</dbReference>
<keyword evidence="7" id="KW-1185">Reference proteome</keyword>
<dbReference type="InterPro" id="IPR036737">
    <property type="entry name" value="OmpA-like_sf"/>
</dbReference>
<evidence type="ECO:0000256" key="4">
    <source>
        <dbReference type="SAM" id="Phobius"/>
    </source>
</evidence>
<evidence type="ECO:0000256" key="3">
    <source>
        <dbReference type="SAM" id="MobiDB-lite"/>
    </source>
</evidence>
<feature type="compositionally biased region" description="Low complexity" evidence="3">
    <location>
        <begin position="132"/>
        <end position="143"/>
    </location>
</feature>
<reference evidence="6" key="1">
    <citation type="journal article" date="2021" name="Microorganisms">
        <title>Acidisoma silvae sp. nov. and Acidisomacellulosilytica sp. nov., Two Acidophilic Bacteria Isolated from Decaying Wood, Hydrolyzing Cellulose and Producing Poly-3-hydroxybutyrate.</title>
        <authorList>
            <person name="Mieszkin S."/>
            <person name="Pouder E."/>
            <person name="Uroz S."/>
            <person name="Simon-Colin C."/>
            <person name="Alain K."/>
        </authorList>
    </citation>
    <scope>NUCLEOTIDE SEQUENCE</scope>
    <source>
        <strain evidence="6">HW T2.11</strain>
    </source>
</reference>
<feature type="region of interest" description="Disordered" evidence="3">
    <location>
        <begin position="131"/>
        <end position="157"/>
    </location>
</feature>
<evidence type="ECO:0000313" key="7">
    <source>
        <dbReference type="Proteomes" id="UP000708298"/>
    </source>
</evidence>
<dbReference type="Gene3D" id="3.30.1330.60">
    <property type="entry name" value="OmpA-like domain"/>
    <property type="match status" value="1"/>
</dbReference>
<name>A0A963YNG9_9PROT</name>
<dbReference type="InterPro" id="IPR050330">
    <property type="entry name" value="Bact_OuterMem_StrucFunc"/>
</dbReference>
<feature type="coiled-coil region" evidence="2">
    <location>
        <begin position="257"/>
        <end position="298"/>
    </location>
</feature>